<evidence type="ECO:0000313" key="4">
    <source>
        <dbReference type="Proteomes" id="UP000830671"/>
    </source>
</evidence>
<organism evidence="3 4">
    <name type="scientific">Colletotrichum lupini</name>
    <dbReference type="NCBI Taxonomy" id="145971"/>
    <lineage>
        <taxon>Eukaryota</taxon>
        <taxon>Fungi</taxon>
        <taxon>Dikarya</taxon>
        <taxon>Ascomycota</taxon>
        <taxon>Pezizomycotina</taxon>
        <taxon>Sordariomycetes</taxon>
        <taxon>Hypocreomycetidae</taxon>
        <taxon>Glomerellales</taxon>
        <taxon>Glomerellaceae</taxon>
        <taxon>Colletotrichum</taxon>
        <taxon>Colletotrichum acutatum species complex</taxon>
    </lineage>
</organism>
<dbReference type="KEGG" id="clup:CLUP02_00634"/>
<dbReference type="RefSeq" id="XP_049135638.1">
    <property type="nucleotide sequence ID" value="XM_049279681.1"/>
</dbReference>
<feature type="compositionally biased region" description="Basic and acidic residues" evidence="1">
    <location>
        <begin position="344"/>
        <end position="354"/>
    </location>
</feature>
<proteinExistence type="predicted"/>
<dbReference type="Proteomes" id="UP000830671">
    <property type="component" value="Chromosome 1"/>
</dbReference>
<evidence type="ECO:0000256" key="1">
    <source>
        <dbReference type="SAM" id="MobiDB-lite"/>
    </source>
</evidence>
<protein>
    <submittedName>
        <fullName evidence="3">Uncharacterized protein</fullName>
    </submittedName>
</protein>
<dbReference type="EMBL" id="CP019471">
    <property type="protein sequence ID" value="UQC73987.1"/>
    <property type="molecule type" value="Genomic_DNA"/>
</dbReference>
<dbReference type="AlphaFoldDB" id="A0A9Q8W8Y4"/>
<keyword evidence="4" id="KW-1185">Reference proteome</keyword>
<keyword evidence="2" id="KW-0812">Transmembrane</keyword>
<evidence type="ECO:0000313" key="3">
    <source>
        <dbReference type="EMBL" id="UQC73987.1"/>
    </source>
</evidence>
<name>A0A9Q8W8Y4_9PEZI</name>
<accession>A0A9Q8W8Y4</accession>
<sequence>MSEKSGKKQWRPSYVAFLPCLLAFQLIFLSVPEVNDRPMPLNEHSWDATICGISTSFSYRLTKISLQKTVPVVNRFLAFRGGRWQRLGIDHCLLLSKDPKDRRRATTSHGSQHQETHLGVWQYLQGSPAGASHPPSLFVCWLTIFALFLLRSLRSLNILSPVTVTLRAVSERKPHKPRDIPGCLQQIQNCPDQPNQANSPFLRPQRHQTRPCLLRWAQPPVTTWSAGVTRDGDATGAAPFTWRQDVLPMTSQRILVATFGKMGTIQPLLRGVPLFSDSNLDLYITLEFAPIHEATNCWPDLSRAIALVILQLSFTQQVSSKSLIRSHIQRSALSSHLTPSPGFDKTDRVYRNRA</sequence>
<feature type="transmembrane region" description="Helical" evidence="2">
    <location>
        <begin position="12"/>
        <end position="31"/>
    </location>
</feature>
<feature type="region of interest" description="Disordered" evidence="1">
    <location>
        <begin position="334"/>
        <end position="354"/>
    </location>
</feature>
<gene>
    <name evidence="3" type="ORF">CLUP02_00634</name>
</gene>
<keyword evidence="2" id="KW-1133">Transmembrane helix</keyword>
<keyword evidence="2" id="KW-0472">Membrane</keyword>
<evidence type="ECO:0000256" key="2">
    <source>
        <dbReference type="SAM" id="Phobius"/>
    </source>
</evidence>
<reference evidence="3" key="1">
    <citation type="journal article" date="2021" name="Mol. Plant Microbe Interact.">
        <title>Complete Genome Sequence of the Plant-Pathogenic Fungus Colletotrichum lupini.</title>
        <authorList>
            <person name="Baroncelli R."/>
            <person name="Pensec F."/>
            <person name="Da Lio D."/>
            <person name="Boufleur T."/>
            <person name="Vicente I."/>
            <person name="Sarrocco S."/>
            <person name="Picot A."/>
            <person name="Baraldi E."/>
            <person name="Sukno S."/>
            <person name="Thon M."/>
            <person name="Le Floch G."/>
        </authorList>
    </citation>
    <scope>NUCLEOTIDE SEQUENCE</scope>
    <source>
        <strain evidence="3">IMI 504893</strain>
    </source>
</reference>
<dbReference type="GeneID" id="73334691"/>